<reference evidence="2" key="1">
    <citation type="submission" date="2013-03" db="EMBL/GenBank/DDBJ databases">
        <authorList>
            <person name="Jeffery W."/>
            <person name="Warren W."/>
            <person name="Wilson R.K."/>
        </authorList>
    </citation>
    <scope>NUCLEOTIDE SEQUENCE</scope>
    <source>
        <strain evidence="2">female</strain>
    </source>
</reference>
<dbReference type="InParanoid" id="A0A3B1K4R4"/>
<dbReference type="GO" id="GO:0005615">
    <property type="term" value="C:extracellular space"/>
    <property type="evidence" value="ECO:0007669"/>
    <property type="project" value="TreeGrafter"/>
</dbReference>
<sequence>MGAEMCVLGSESSPAEREAVLGLAGPEIAWLHKITDKSRKKNRPVSDFFKAEEMHQLVFVSVTLFLVSFGSYARGNRAERSIDRPFISLLGVDNGQRWGEWGLKEMCPAGFYAAGFSLKVAGYWESLLIGDNTALNGIRLHCVNTAKGTTGPYTDYATVQSDTGSWGTWKDIQWCKSGTLMSFQLRVEPYQGTTWDDTAANNIRFKCSGGEEELKGTGMSWGTWGSWSETCTGKGICGIQTIVEEPKGLGDDTALNDVRLFCCD</sequence>
<dbReference type="Bgee" id="ENSAMXG00000034013">
    <property type="expression patterns" value="Expressed in liver and 11 other cell types or tissues"/>
</dbReference>
<dbReference type="GeneTree" id="ENSGT00390000009313"/>
<dbReference type="AlphaFoldDB" id="A0A3B1K4R4"/>
<accession>A0A3B1K4R4</accession>
<keyword evidence="2" id="KW-1185">Reference proteome</keyword>
<protein>
    <submittedName>
        <fullName evidence="1">Vitelline membrane outer layer 1 homolog b</fullName>
    </submittedName>
</protein>
<name>A0A3B1K4R4_ASTMX</name>
<dbReference type="Ensembl" id="ENSAMXT00000054974.1">
    <property type="protein sequence ID" value="ENSAMXP00000049637.1"/>
    <property type="gene ID" value="ENSAMXG00000034013.1"/>
</dbReference>
<dbReference type="Pfam" id="PF03762">
    <property type="entry name" value="VOMI"/>
    <property type="match status" value="1"/>
</dbReference>
<dbReference type="PANTHER" id="PTHR18841">
    <property type="entry name" value="VITELLINE MEMBRANE OUTER LAYER PROTEIN I-RELATED"/>
    <property type="match status" value="1"/>
</dbReference>
<reference evidence="1" key="4">
    <citation type="submission" date="2025-09" db="UniProtKB">
        <authorList>
            <consortium name="Ensembl"/>
        </authorList>
    </citation>
    <scope>IDENTIFICATION</scope>
</reference>
<proteinExistence type="predicted"/>
<dbReference type="Proteomes" id="UP000018467">
    <property type="component" value="Unassembled WGS sequence"/>
</dbReference>
<reference evidence="1" key="3">
    <citation type="submission" date="2025-08" db="UniProtKB">
        <authorList>
            <consortium name="Ensembl"/>
        </authorList>
    </citation>
    <scope>IDENTIFICATION</scope>
</reference>
<dbReference type="PANTHER" id="PTHR18841:SF0">
    <property type="entry name" value="VITELLINE MEMBRANE OUTER LAYER 1 HOMOLOG A-RELATED"/>
    <property type="match status" value="1"/>
</dbReference>
<dbReference type="InterPro" id="IPR036706">
    <property type="entry name" value="VOMI_sf"/>
</dbReference>
<dbReference type="SUPFAM" id="SSF51092">
    <property type="entry name" value="Vitelline membrane outer protein-I (VMO-I)"/>
    <property type="match status" value="1"/>
</dbReference>
<dbReference type="Gene3D" id="2.100.10.20">
    <property type="entry name" value="Vitelline membrane outer layer protein I (VOMI)"/>
    <property type="match status" value="1"/>
</dbReference>
<evidence type="ECO:0000313" key="2">
    <source>
        <dbReference type="Proteomes" id="UP000018467"/>
    </source>
</evidence>
<organism evidence="1 2">
    <name type="scientific">Astyanax mexicanus</name>
    <name type="common">Blind cave fish</name>
    <name type="synonym">Astyanax fasciatus mexicanus</name>
    <dbReference type="NCBI Taxonomy" id="7994"/>
    <lineage>
        <taxon>Eukaryota</taxon>
        <taxon>Metazoa</taxon>
        <taxon>Chordata</taxon>
        <taxon>Craniata</taxon>
        <taxon>Vertebrata</taxon>
        <taxon>Euteleostomi</taxon>
        <taxon>Actinopterygii</taxon>
        <taxon>Neopterygii</taxon>
        <taxon>Teleostei</taxon>
        <taxon>Ostariophysi</taxon>
        <taxon>Characiformes</taxon>
        <taxon>Characoidei</taxon>
        <taxon>Acestrorhamphidae</taxon>
        <taxon>Acestrorhamphinae</taxon>
        <taxon>Astyanax</taxon>
    </lineage>
</organism>
<dbReference type="InterPro" id="IPR005515">
    <property type="entry name" value="VOMI"/>
</dbReference>
<dbReference type="FunCoup" id="A0A3B1K4R4">
    <property type="interactions" value="614"/>
</dbReference>
<dbReference type="CDD" id="cd00220">
    <property type="entry name" value="VMO-I"/>
    <property type="match status" value="1"/>
</dbReference>
<dbReference type="STRING" id="7994.ENSAMXP00000049637"/>
<reference evidence="2" key="2">
    <citation type="journal article" date="2014" name="Nat. Commun.">
        <title>The cavefish genome reveals candidate genes for eye loss.</title>
        <authorList>
            <person name="McGaugh S.E."/>
            <person name="Gross J.B."/>
            <person name="Aken B."/>
            <person name="Blin M."/>
            <person name="Borowsky R."/>
            <person name="Chalopin D."/>
            <person name="Hinaux H."/>
            <person name="Jeffery W.R."/>
            <person name="Keene A."/>
            <person name="Ma L."/>
            <person name="Minx P."/>
            <person name="Murphy D."/>
            <person name="O'Quin K.E."/>
            <person name="Retaux S."/>
            <person name="Rohner N."/>
            <person name="Searle S.M."/>
            <person name="Stahl B.A."/>
            <person name="Tabin C."/>
            <person name="Volff J.N."/>
            <person name="Yoshizawa M."/>
            <person name="Warren W.C."/>
        </authorList>
    </citation>
    <scope>NUCLEOTIDE SEQUENCE [LARGE SCALE GENOMIC DNA]</scope>
    <source>
        <strain evidence="2">female</strain>
    </source>
</reference>
<evidence type="ECO:0000313" key="1">
    <source>
        <dbReference type="Ensembl" id="ENSAMXP00000049637.1"/>
    </source>
</evidence>